<dbReference type="HOGENOM" id="CLU_001114_6_0_6"/>
<feature type="region of interest" description="DNA-binding and helicase activity, interacts with RecC" evidence="15">
    <location>
        <begin position="1"/>
        <end position="909"/>
    </location>
</feature>
<dbReference type="SUPFAM" id="SSF52540">
    <property type="entry name" value="P-loop containing nucleoside triphosphate hydrolases"/>
    <property type="match status" value="1"/>
</dbReference>
<feature type="binding site" evidence="15">
    <location>
        <position position="1178"/>
    </location>
    <ligand>
        <name>Mg(2+)</name>
        <dbReference type="ChEBI" id="CHEBI:18420"/>
    </ligand>
</feature>
<comment type="catalytic activity">
    <reaction evidence="14 15">
        <text>ATP + H2O = ADP + phosphate + H(+)</text>
        <dbReference type="Rhea" id="RHEA:13065"/>
        <dbReference type="ChEBI" id="CHEBI:15377"/>
        <dbReference type="ChEBI" id="CHEBI:15378"/>
        <dbReference type="ChEBI" id="CHEBI:30616"/>
        <dbReference type="ChEBI" id="CHEBI:43474"/>
        <dbReference type="ChEBI" id="CHEBI:456216"/>
        <dbReference type="EC" id="5.6.2.4"/>
    </reaction>
</comment>
<dbReference type="KEGG" id="alv:Alvin_3098"/>
<evidence type="ECO:0000256" key="5">
    <source>
        <dbReference type="ARBA" id="ARBA00022801"/>
    </source>
</evidence>
<keyword evidence="5 15" id="KW-0378">Hydrolase</keyword>
<evidence type="ECO:0000256" key="9">
    <source>
        <dbReference type="ARBA" id="ARBA00022842"/>
    </source>
</evidence>
<evidence type="ECO:0000313" key="21">
    <source>
        <dbReference type="Proteomes" id="UP000001441"/>
    </source>
</evidence>
<reference evidence="20 21" key="1">
    <citation type="journal article" date="2011" name="Stand. Genomic Sci.">
        <title>Complete genome sequence of Allochromatium vinosum DSM 180(T).</title>
        <authorList>
            <person name="Weissgerber T."/>
            <person name="Zigann R."/>
            <person name="Bruce D."/>
            <person name="Chang Y.J."/>
            <person name="Detter J.C."/>
            <person name="Han C."/>
            <person name="Hauser L."/>
            <person name="Jeffries C.D."/>
            <person name="Land M."/>
            <person name="Munk A.C."/>
            <person name="Tapia R."/>
            <person name="Dahl C."/>
        </authorList>
    </citation>
    <scope>NUCLEOTIDE SEQUENCE [LARGE SCALE GENOMIC DNA]</scope>
    <source>
        <strain evidence="21">ATCC 17899 / DSM 180 / NBRC 103801 / NCIMB 10441 / D</strain>
    </source>
</reference>
<evidence type="ECO:0000256" key="14">
    <source>
        <dbReference type="ARBA" id="ARBA00048988"/>
    </source>
</evidence>
<dbReference type="EC" id="5.6.2.4" evidence="15"/>
<evidence type="ECO:0000256" key="16">
    <source>
        <dbReference type="PROSITE-ProRule" id="PRU00560"/>
    </source>
</evidence>
<dbReference type="InterPro" id="IPR014017">
    <property type="entry name" value="DNA_helicase_UvrD-like_C"/>
</dbReference>
<keyword evidence="9 15" id="KW-0460">Magnesium</keyword>
<feature type="domain" description="UvrD-like helicase ATP-binding" evidence="18">
    <location>
        <begin position="2"/>
        <end position="472"/>
    </location>
</feature>
<dbReference type="eggNOG" id="COG1074">
    <property type="taxonomic scope" value="Bacteria"/>
</dbReference>
<dbReference type="GO" id="GO:0000287">
    <property type="term" value="F:magnesium ion binding"/>
    <property type="evidence" value="ECO:0007669"/>
    <property type="project" value="UniProtKB-UniRule"/>
</dbReference>
<dbReference type="InterPro" id="IPR038726">
    <property type="entry name" value="PDDEXK_AddAB-type"/>
</dbReference>
<keyword evidence="3 15" id="KW-0547">Nucleotide-binding</keyword>
<feature type="region of interest" description="Nuclease activity, interacts with RecD and RecA" evidence="15">
    <location>
        <begin position="952"/>
        <end position="1284"/>
    </location>
</feature>
<comment type="miscellaneous">
    <text evidence="15">In the RecBCD complex, RecB has a slow 3'-5' helicase, an exonuclease activity and loads RecA onto ssDNA, RecD has a fast 5'-3' helicase activity, while RecC stimulates the ATPase and processivity of the RecB helicase and contributes to recognition of the Chi site.</text>
</comment>
<dbReference type="Gene3D" id="1.10.3170.10">
    <property type="entry name" value="Recbcd, chain B, domain 2"/>
    <property type="match status" value="1"/>
</dbReference>
<dbReference type="InterPro" id="IPR011335">
    <property type="entry name" value="Restrct_endonuc-II-like"/>
</dbReference>
<evidence type="ECO:0000259" key="19">
    <source>
        <dbReference type="PROSITE" id="PS51217"/>
    </source>
</evidence>
<dbReference type="PANTHER" id="PTHR11070:SF23">
    <property type="entry name" value="RECBCD ENZYME SUBUNIT RECB"/>
    <property type="match status" value="1"/>
</dbReference>
<keyword evidence="11 15" id="KW-0234">DNA repair</keyword>
<dbReference type="GO" id="GO:0016887">
    <property type="term" value="F:ATP hydrolysis activity"/>
    <property type="evidence" value="ECO:0007669"/>
    <property type="project" value="RHEA"/>
</dbReference>
<keyword evidence="2 15" id="KW-0479">Metal-binding</keyword>
<keyword evidence="8 15" id="KW-0067">ATP-binding</keyword>
<dbReference type="GO" id="GO:0008854">
    <property type="term" value="F:exodeoxyribonuclease V activity"/>
    <property type="evidence" value="ECO:0007669"/>
    <property type="project" value="UniProtKB-EC"/>
</dbReference>
<dbReference type="InterPro" id="IPR011604">
    <property type="entry name" value="PDDEXK-like_dom_sf"/>
</dbReference>
<feature type="region of interest" description="Disordered" evidence="17">
    <location>
        <begin position="985"/>
        <end position="1024"/>
    </location>
</feature>
<comment type="cofactor">
    <cofactor evidence="15">
        <name>Mg(2+)</name>
        <dbReference type="ChEBI" id="CHEBI:18420"/>
    </cofactor>
    <text evidence="15">Binds 1 Mg(2+) ion per subunit.</text>
</comment>
<dbReference type="Gene3D" id="3.90.320.10">
    <property type="match status" value="1"/>
</dbReference>
<dbReference type="Pfam" id="PF00580">
    <property type="entry name" value="UvrD-helicase"/>
    <property type="match status" value="1"/>
</dbReference>
<evidence type="ECO:0000256" key="8">
    <source>
        <dbReference type="ARBA" id="ARBA00022840"/>
    </source>
</evidence>
<evidence type="ECO:0000256" key="15">
    <source>
        <dbReference type="HAMAP-Rule" id="MF_01485"/>
    </source>
</evidence>
<dbReference type="Pfam" id="PF13361">
    <property type="entry name" value="UvrD_C"/>
    <property type="match status" value="1"/>
</dbReference>
<protein>
    <recommendedName>
        <fullName evidence="15">RecBCD enzyme subunit RecB</fullName>
        <ecNumber evidence="15">3.1.11.5</ecNumber>
        <ecNumber evidence="15">5.6.2.4</ecNumber>
    </recommendedName>
    <alternativeName>
        <fullName evidence="15">DNA 3'-5' helicase subunit RecB</fullName>
    </alternativeName>
    <alternativeName>
        <fullName evidence="15">Exonuclease V subunit RecB</fullName>
        <shortName evidence="15">ExoV subunit RecB</shortName>
    </alternativeName>
    <alternativeName>
        <fullName evidence="15">Helicase/nuclease RecBCD subunit RecB</fullName>
    </alternativeName>
</protein>
<feature type="binding site" evidence="15">
    <location>
        <position position="1191"/>
    </location>
    <ligand>
        <name>Mg(2+)</name>
        <dbReference type="ChEBI" id="CHEBI:18420"/>
    </ligand>
</feature>
<dbReference type="GO" id="GO:0005829">
    <property type="term" value="C:cytosol"/>
    <property type="evidence" value="ECO:0007669"/>
    <property type="project" value="TreeGrafter"/>
</dbReference>
<accession>D3RS60</accession>
<dbReference type="InterPro" id="IPR027417">
    <property type="entry name" value="P-loop_NTPase"/>
</dbReference>
<dbReference type="SUPFAM" id="SSF52980">
    <property type="entry name" value="Restriction endonuclease-like"/>
    <property type="match status" value="1"/>
</dbReference>
<evidence type="ECO:0000256" key="6">
    <source>
        <dbReference type="ARBA" id="ARBA00022806"/>
    </source>
</evidence>
<dbReference type="GO" id="GO:0003677">
    <property type="term" value="F:DNA binding"/>
    <property type="evidence" value="ECO:0007669"/>
    <property type="project" value="UniProtKB-UniRule"/>
</dbReference>
<dbReference type="InterPro" id="IPR004586">
    <property type="entry name" value="RecB"/>
</dbReference>
<evidence type="ECO:0000313" key="20">
    <source>
        <dbReference type="EMBL" id="ADC63997.1"/>
    </source>
</evidence>
<evidence type="ECO:0000256" key="2">
    <source>
        <dbReference type="ARBA" id="ARBA00022723"/>
    </source>
</evidence>
<dbReference type="GO" id="GO:0043138">
    <property type="term" value="F:3'-5' DNA helicase activity"/>
    <property type="evidence" value="ECO:0007669"/>
    <property type="project" value="UniProtKB-UniRule"/>
</dbReference>
<feature type="domain" description="UvrD-like helicase C-terminal" evidence="19">
    <location>
        <begin position="498"/>
        <end position="787"/>
    </location>
</feature>
<dbReference type="OrthoDB" id="9810135at2"/>
<evidence type="ECO:0000256" key="10">
    <source>
        <dbReference type="ARBA" id="ARBA00023125"/>
    </source>
</evidence>
<sequence length="1284" mass="143944">MNTTIQRLNPLEVPLHGSRLIEASAGTGKTFTLAMLYLRLVLGHGGETAFARQLMPPEILVVTFTNAATEELRDRIRRRLVEASLVFRNQSSPGSSDPLLLDLRDQMAGGDLAHSARRLELAAEWMDEAAISTIHAWCYRMLREHAFDSANAFEQTLENDDAERLQHAAEDYWRTFLLGLPAERLEPILEQWSQPSDLAKAVRGLLSLAEYLPPIADPPDEIVGRCLETRRHTIATLKTDWRTQDHIAALERLFEQAVKNKAFKQPSLNKTHRAKVLDGLRVWLETPDQTEPDIFGGQSWQRMSSLAIAEIWNDPAKAPVDDPACRALADLHETLTTLPDPTEDLLTHAVHWLKSHVEREKRQSAILTQNDLLIRLDQALQGEVRERLAAAIRRQFPVALVDEFQDTDPLQYRIFSSIYEIQANHAATGFFMIGDPKQAIYAFRGADIHTYLIARAATQGRHYTLDVNYRSSTGLITAVNALFEHGERTATHGAFLFREPDGQGNPVPFHPARPRDQAERTLTIDGRPCPPLQGWVIPPGPSGKLNKDAYRARTAEAAARAIAELLRLGQAGRALLPVGQDGERPLEPSDLAVLVNNRNEADAIRTELRRLDVASVYLSERGNVFDTQIARDLAVLLRAIADPFDDRLMRQALATRLLGQGLTDLDRLNRDELHWETQGERLRDLNGRWRRQGFLPMLYRLIGEFRIAARLLGTTDGERAMTDLLHLGELLQRASEELDGEQALVRFLEEAIADSDAATGETAEARQLRLESDARLVRVVTIHKSKGLEYPLVFLPFIADCRRTQSKDRPLKTHDAAHRLQVHLGGDDALVAQADRERLGEDLRKLYVGLTRARHANWLGLGAISDLEHSALGYLLGLDGQTVEWSGDDQPETEGSGSEAQGTSNGDLSARLRRLSCVTLIDPPAADPAPYQAEAEVELEGARPAPDWRPRAWWISSYSALSRGAHLADSEDLAAGVWAASETSRPVSPADAVETADDETVREELAETRTPETEMQTRSLGTGRLHDFPRGGRYGTFLHGLLEWAANLRAPTRPTGPARPGFAAALEAAQARRRMLTQRCASRRLSDWVEPLDAWLIELLDRTWHLDALAPPDGAVPQLRLADLDPRRYQVELEFWIEASRVDLCALDRVIIRHTLDGRERPELAGSYLNGMLKGFIDLVFEHQGRYYLLDWKSNWLGPDDSAYSPEAMRAAIAERRYDLQYVLYLLALHRQLKARLPDYDYDRHLGGAIYVFLRGGQAASQGLFMDRPDRALIETLDRLFAGD</sequence>
<keyword evidence="7 15" id="KW-0269">Exonuclease</keyword>
<dbReference type="Proteomes" id="UP000001441">
    <property type="component" value="Chromosome"/>
</dbReference>
<dbReference type="NCBIfam" id="TIGR00609">
    <property type="entry name" value="recB"/>
    <property type="match status" value="1"/>
</dbReference>
<comment type="similarity">
    <text evidence="15">Belongs to the helicase family. UvrD subfamily.</text>
</comment>
<dbReference type="PANTHER" id="PTHR11070">
    <property type="entry name" value="UVRD / RECB / PCRA DNA HELICASE FAMILY MEMBER"/>
    <property type="match status" value="1"/>
</dbReference>
<feature type="compositionally biased region" description="Polar residues" evidence="17">
    <location>
        <begin position="893"/>
        <end position="906"/>
    </location>
</feature>
<evidence type="ECO:0000256" key="3">
    <source>
        <dbReference type="ARBA" id="ARBA00022741"/>
    </source>
</evidence>
<dbReference type="InterPro" id="IPR000212">
    <property type="entry name" value="DNA_helicase_UvrD/REP"/>
</dbReference>
<evidence type="ECO:0000256" key="1">
    <source>
        <dbReference type="ARBA" id="ARBA00022722"/>
    </source>
</evidence>
<dbReference type="RefSeq" id="WP_012972261.1">
    <property type="nucleotide sequence ID" value="NC_013851.1"/>
</dbReference>
<evidence type="ECO:0000256" key="4">
    <source>
        <dbReference type="ARBA" id="ARBA00022763"/>
    </source>
</evidence>
<keyword evidence="1 15" id="KW-0540">Nuclease</keyword>
<dbReference type="STRING" id="572477.Alvin_3098"/>
<comment type="domain">
    <text evidence="15">The N-terminal DNA-binding domain is a ssDNA-dependent ATPase and has ATP-dependent 3'-5' helicase function. This domain interacts with RecC.</text>
</comment>
<comment type="catalytic activity">
    <reaction evidence="13 15">
        <text>Couples ATP hydrolysis with the unwinding of duplex DNA by translocating in the 3'-5' direction.</text>
        <dbReference type="EC" id="5.6.2.4"/>
    </reaction>
</comment>
<feature type="active site" description="For nuclease activity" evidence="15">
    <location>
        <position position="1191"/>
    </location>
</feature>
<dbReference type="GO" id="GO:0005524">
    <property type="term" value="F:ATP binding"/>
    <property type="evidence" value="ECO:0007669"/>
    <property type="project" value="UniProtKB-UniRule"/>
</dbReference>
<dbReference type="Pfam" id="PF12705">
    <property type="entry name" value="PDDEXK_1"/>
    <property type="match status" value="1"/>
</dbReference>
<comment type="subunit">
    <text evidence="15">Heterotrimer of RecB, RecC and RecD. All subunits contribute to DNA-binding. Interacts with RecA.</text>
</comment>
<comment type="catalytic activity">
    <reaction evidence="15">
        <text>Exonucleolytic cleavage (in the presence of ATP) in either 5'- to 3'- or 3'- to 5'-direction to yield 5'-phosphooligonucleotides.</text>
        <dbReference type="EC" id="3.1.11.5"/>
    </reaction>
</comment>
<dbReference type="GO" id="GO:0009338">
    <property type="term" value="C:exodeoxyribonuclease V complex"/>
    <property type="evidence" value="ECO:0007669"/>
    <property type="project" value="TreeGrafter"/>
</dbReference>
<keyword evidence="21" id="KW-1185">Reference proteome</keyword>
<gene>
    <name evidence="15" type="primary">recB</name>
    <name evidence="20" type="ordered locus">Alvin_3098</name>
</gene>
<evidence type="ECO:0000259" key="18">
    <source>
        <dbReference type="PROSITE" id="PS51198"/>
    </source>
</evidence>
<feature type="binding site" evidence="15">
    <location>
        <position position="1039"/>
    </location>
    <ligand>
        <name>Mg(2+)</name>
        <dbReference type="ChEBI" id="CHEBI:18420"/>
    </ligand>
</feature>
<feature type="binding site" evidence="16">
    <location>
        <begin position="23"/>
        <end position="30"/>
    </location>
    <ligand>
        <name>ATP</name>
        <dbReference type="ChEBI" id="CHEBI:30616"/>
    </ligand>
</feature>
<dbReference type="PROSITE" id="PS51198">
    <property type="entry name" value="UVRD_HELICASE_ATP_BIND"/>
    <property type="match status" value="1"/>
</dbReference>
<evidence type="ECO:0000256" key="7">
    <source>
        <dbReference type="ARBA" id="ARBA00022839"/>
    </source>
</evidence>
<comment type="domain">
    <text evidence="15">The C-terminal domain has nuclease activity and interacts with RecD. It interacts with RecA, facilitating its loading onto ssDNA.</text>
</comment>
<evidence type="ECO:0000256" key="13">
    <source>
        <dbReference type="ARBA" id="ARBA00034617"/>
    </source>
</evidence>
<feature type="region of interest" description="Disordered" evidence="17">
    <location>
        <begin position="883"/>
        <end position="906"/>
    </location>
</feature>
<dbReference type="HAMAP" id="MF_01485">
    <property type="entry name" value="RecB"/>
    <property type="match status" value="1"/>
</dbReference>
<keyword evidence="6 15" id="KW-0347">Helicase</keyword>
<name>D3RS60_ALLVD</name>
<proteinExistence type="inferred from homology"/>
<dbReference type="Gene3D" id="1.10.486.10">
    <property type="entry name" value="PCRA, domain 4"/>
    <property type="match status" value="1"/>
</dbReference>
<dbReference type="Gene3D" id="3.40.50.300">
    <property type="entry name" value="P-loop containing nucleotide triphosphate hydrolases"/>
    <property type="match status" value="2"/>
</dbReference>
<comment type="function">
    <text evidence="15">A helicase/nuclease that prepares dsDNA breaks (DSB) for recombinational DNA repair. Binds to DSBs and unwinds DNA via a highly rapid and processive ATP-dependent bidirectional helicase activity. Unwinds dsDNA until it encounters a Chi (crossover hotspot instigator) sequence from the 3' direction. Cuts ssDNA a few nucleotides 3' to the Chi site. The properties and activities of the enzyme are changed at Chi. The Chi-altered holoenzyme produces a long 3'-ssDNA overhang and facilitates RecA-binding to the ssDNA for homologous DNA recombination and repair. Holoenzyme degrades any linearized DNA that is unable to undergo homologous recombination. In the holoenzyme this subunit contributes ATPase, 3'-5' helicase, exonuclease activity and loads RecA onto ssDNA.</text>
</comment>
<keyword evidence="12 15" id="KW-0413">Isomerase</keyword>
<evidence type="ECO:0000256" key="11">
    <source>
        <dbReference type="ARBA" id="ARBA00023204"/>
    </source>
</evidence>
<keyword evidence="4 15" id="KW-0227">DNA damage</keyword>
<dbReference type="PROSITE" id="PS51217">
    <property type="entry name" value="UVRD_HELICASE_CTER"/>
    <property type="match status" value="1"/>
</dbReference>
<keyword evidence="10 15" id="KW-0238">DNA-binding</keyword>
<feature type="compositionally biased region" description="Basic and acidic residues" evidence="17">
    <location>
        <begin position="1002"/>
        <end position="1012"/>
    </location>
</feature>
<dbReference type="CDD" id="cd22352">
    <property type="entry name" value="RecB_C-like"/>
    <property type="match status" value="1"/>
</dbReference>
<organism evidence="20 21">
    <name type="scientific">Allochromatium vinosum (strain ATCC 17899 / DSM 180 / NBRC 103801 / NCIMB 10441 / D)</name>
    <name type="common">Chromatium vinosum</name>
    <dbReference type="NCBI Taxonomy" id="572477"/>
    <lineage>
        <taxon>Bacteria</taxon>
        <taxon>Pseudomonadati</taxon>
        <taxon>Pseudomonadota</taxon>
        <taxon>Gammaproteobacteria</taxon>
        <taxon>Chromatiales</taxon>
        <taxon>Chromatiaceae</taxon>
        <taxon>Allochromatium</taxon>
    </lineage>
</organism>
<evidence type="ECO:0000256" key="12">
    <source>
        <dbReference type="ARBA" id="ARBA00023235"/>
    </source>
</evidence>
<dbReference type="GO" id="GO:0000724">
    <property type="term" value="P:double-strand break repair via homologous recombination"/>
    <property type="evidence" value="ECO:0007669"/>
    <property type="project" value="UniProtKB-UniRule"/>
</dbReference>
<dbReference type="EC" id="3.1.11.5" evidence="15"/>
<evidence type="ECO:0000256" key="17">
    <source>
        <dbReference type="SAM" id="MobiDB-lite"/>
    </source>
</evidence>
<dbReference type="InterPro" id="IPR014016">
    <property type="entry name" value="UvrD-like_ATP-bd"/>
</dbReference>
<dbReference type="EMBL" id="CP001896">
    <property type="protein sequence ID" value="ADC63997.1"/>
    <property type="molecule type" value="Genomic_DNA"/>
</dbReference>